<name>A0A7M5XJ35_9CNID</name>
<evidence type="ECO:0000256" key="1">
    <source>
        <dbReference type="SAM" id="MobiDB-lite"/>
    </source>
</evidence>
<reference evidence="2" key="1">
    <citation type="submission" date="2021-01" db="UniProtKB">
        <authorList>
            <consortium name="EnsemblMetazoa"/>
        </authorList>
    </citation>
    <scope>IDENTIFICATION</scope>
</reference>
<proteinExistence type="predicted"/>
<accession>A0A7M5XJ35</accession>
<dbReference type="AlphaFoldDB" id="A0A7M5XJ35"/>
<dbReference type="EnsemblMetazoa" id="CLYHEMT024186.1">
    <property type="protein sequence ID" value="CLYHEMP024186.1"/>
    <property type="gene ID" value="CLYHEMG024186"/>
</dbReference>
<feature type="region of interest" description="Disordered" evidence="1">
    <location>
        <begin position="63"/>
        <end position="97"/>
    </location>
</feature>
<sequence length="117" mass="13054">VTTLNEDHHWHIVTIRAKRHKNSVEFQYHGTAGFAKNFIEEVNIKKAIKGAFENRFDREVTEYIPPNNKVAPREQAATSSPDQTATASSSKQTAPKEAMVATTFALEVVDEGDVLLD</sequence>
<protein>
    <submittedName>
        <fullName evidence="2">Uncharacterized protein</fullName>
    </submittedName>
</protein>
<evidence type="ECO:0000313" key="3">
    <source>
        <dbReference type="Proteomes" id="UP000594262"/>
    </source>
</evidence>
<dbReference type="Proteomes" id="UP000594262">
    <property type="component" value="Unplaced"/>
</dbReference>
<evidence type="ECO:0000313" key="2">
    <source>
        <dbReference type="EnsemblMetazoa" id="CLYHEMP024186.1"/>
    </source>
</evidence>
<feature type="compositionally biased region" description="Polar residues" evidence="1">
    <location>
        <begin position="76"/>
        <end position="93"/>
    </location>
</feature>
<keyword evidence="3" id="KW-1185">Reference proteome</keyword>
<organism evidence="2 3">
    <name type="scientific">Clytia hemisphaerica</name>
    <dbReference type="NCBI Taxonomy" id="252671"/>
    <lineage>
        <taxon>Eukaryota</taxon>
        <taxon>Metazoa</taxon>
        <taxon>Cnidaria</taxon>
        <taxon>Hydrozoa</taxon>
        <taxon>Hydroidolina</taxon>
        <taxon>Leptothecata</taxon>
        <taxon>Obeliida</taxon>
        <taxon>Clytiidae</taxon>
        <taxon>Clytia</taxon>
    </lineage>
</organism>